<keyword evidence="3" id="KW-1185">Reference proteome</keyword>
<gene>
    <name evidence="2" type="ORF">AVEN_116277_1</name>
</gene>
<feature type="compositionally biased region" description="Polar residues" evidence="1">
    <location>
        <begin position="52"/>
        <end position="66"/>
    </location>
</feature>
<reference evidence="2 3" key="1">
    <citation type="journal article" date="2019" name="Sci. Rep.">
        <title>Orb-weaving spider Araneus ventricosus genome elucidates the spidroin gene catalogue.</title>
        <authorList>
            <person name="Kono N."/>
            <person name="Nakamura H."/>
            <person name="Ohtoshi R."/>
            <person name="Moran D.A.P."/>
            <person name="Shinohara A."/>
            <person name="Yoshida Y."/>
            <person name="Fujiwara M."/>
            <person name="Mori M."/>
            <person name="Tomita M."/>
            <person name="Arakawa K."/>
        </authorList>
    </citation>
    <scope>NUCLEOTIDE SEQUENCE [LARGE SCALE GENOMIC DNA]</scope>
</reference>
<accession>A0A4Y2PTK2</accession>
<dbReference type="Proteomes" id="UP000499080">
    <property type="component" value="Unassembled WGS sequence"/>
</dbReference>
<dbReference type="EMBL" id="BGPR01012090">
    <property type="protein sequence ID" value="GBN54519.1"/>
    <property type="molecule type" value="Genomic_DNA"/>
</dbReference>
<dbReference type="AlphaFoldDB" id="A0A4Y2PTK2"/>
<evidence type="ECO:0000256" key="1">
    <source>
        <dbReference type="SAM" id="MobiDB-lite"/>
    </source>
</evidence>
<sequence>MLQVKQRLTSWRREDFIFFTRHGAFGEYREILISPNIILCLRSKQSKDTDSPIKSSSSLTPASNNGAPKKIPAYSGALKKHTHKTKKHPTVLLYPADNAEIEAPIQYLLSKELSVLPNIKTIKPINSQSLVAVLNSEKDKEDLINKIGQNKSLLEQIKPKMPGMSRISIIFYGIRNNITENEIRDALRETSAGINNP</sequence>
<feature type="region of interest" description="Disordered" evidence="1">
    <location>
        <begin position="47"/>
        <end position="72"/>
    </location>
</feature>
<comment type="caution">
    <text evidence="2">The sequence shown here is derived from an EMBL/GenBank/DDBJ whole genome shotgun (WGS) entry which is preliminary data.</text>
</comment>
<evidence type="ECO:0000313" key="3">
    <source>
        <dbReference type="Proteomes" id="UP000499080"/>
    </source>
</evidence>
<proteinExistence type="predicted"/>
<organism evidence="2 3">
    <name type="scientific">Araneus ventricosus</name>
    <name type="common">Orbweaver spider</name>
    <name type="synonym">Epeira ventricosa</name>
    <dbReference type="NCBI Taxonomy" id="182803"/>
    <lineage>
        <taxon>Eukaryota</taxon>
        <taxon>Metazoa</taxon>
        <taxon>Ecdysozoa</taxon>
        <taxon>Arthropoda</taxon>
        <taxon>Chelicerata</taxon>
        <taxon>Arachnida</taxon>
        <taxon>Araneae</taxon>
        <taxon>Araneomorphae</taxon>
        <taxon>Entelegynae</taxon>
        <taxon>Araneoidea</taxon>
        <taxon>Araneidae</taxon>
        <taxon>Araneus</taxon>
    </lineage>
</organism>
<evidence type="ECO:0000313" key="2">
    <source>
        <dbReference type="EMBL" id="GBN54519.1"/>
    </source>
</evidence>
<protein>
    <submittedName>
        <fullName evidence="2">Uncharacterized protein</fullName>
    </submittedName>
</protein>
<name>A0A4Y2PTK2_ARAVE</name>